<feature type="transmembrane region" description="Helical" evidence="14">
    <location>
        <begin position="68"/>
        <end position="86"/>
    </location>
</feature>
<evidence type="ECO:0000256" key="11">
    <source>
        <dbReference type="ARBA" id="ARBA00032707"/>
    </source>
</evidence>
<keyword evidence="10 14" id="KW-0046">Antibiotic resistance</keyword>
<evidence type="ECO:0000256" key="6">
    <source>
        <dbReference type="ARBA" id="ARBA00022692"/>
    </source>
</evidence>
<keyword evidence="6 14" id="KW-0812">Transmembrane</keyword>
<feature type="transmembrane region" description="Helical" evidence="14">
    <location>
        <begin position="107"/>
        <end position="126"/>
    </location>
</feature>
<dbReference type="GO" id="GO:0009252">
    <property type="term" value="P:peptidoglycan biosynthetic process"/>
    <property type="evidence" value="ECO:0007669"/>
    <property type="project" value="UniProtKB-KW"/>
</dbReference>
<comment type="catalytic activity">
    <reaction evidence="13 14">
        <text>di-trans,octa-cis-undecaprenyl diphosphate + H2O = di-trans,octa-cis-undecaprenyl phosphate + phosphate + H(+)</text>
        <dbReference type="Rhea" id="RHEA:28094"/>
        <dbReference type="ChEBI" id="CHEBI:15377"/>
        <dbReference type="ChEBI" id="CHEBI:15378"/>
        <dbReference type="ChEBI" id="CHEBI:43474"/>
        <dbReference type="ChEBI" id="CHEBI:58405"/>
        <dbReference type="ChEBI" id="CHEBI:60392"/>
        <dbReference type="EC" id="3.6.1.27"/>
    </reaction>
</comment>
<evidence type="ECO:0000256" key="7">
    <source>
        <dbReference type="ARBA" id="ARBA00022801"/>
    </source>
</evidence>
<dbReference type="GO" id="GO:0046677">
    <property type="term" value="P:response to antibiotic"/>
    <property type="evidence" value="ECO:0007669"/>
    <property type="project" value="UniProtKB-UniRule"/>
</dbReference>
<protein>
    <recommendedName>
        <fullName evidence="4 14">Undecaprenyl-diphosphatase</fullName>
        <ecNumber evidence="3 14">3.6.1.27</ecNumber>
    </recommendedName>
    <alternativeName>
        <fullName evidence="12 14">Bacitracin resistance protein</fullName>
    </alternativeName>
    <alternativeName>
        <fullName evidence="11 14">Undecaprenyl pyrophosphate phosphatase</fullName>
    </alternativeName>
</protein>
<evidence type="ECO:0000313" key="15">
    <source>
        <dbReference type="EMBL" id="MBN1574454.1"/>
    </source>
</evidence>
<keyword evidence="14" id="KW-0573">Peptidoglycan synthesis</keyword>
<evidence type="ECO:0000256" key="13">
    <source>
        <dbReference type="ARBA" id="ARBA00047594"/>
    </source>
</evidence>
<dbReference type="AlphaFoldDB" id="A0A9D8KI96"/>
<dbReference type="GO" id="GO:0050380">
    <property type="term" value="F:undecaprenyl-diphosphatase activity"/>
    <property type="evidence" value="ECO:0007669"/>
    <property type="project" value="UniProtKB-UniRule"/>
</dbReference>
<keyword evidence="5 14" id="KW-1003">Cell membrane</keyword>
<keyword evidence="7 14" id="KW-0378">Hydrolase</keyword>
<dbReference type="Proteomes" id="UP000809273">
    <property type="component" value="Unassembled WGS sequence"/>
</dbReference>
<dbReference type="PANTHER" id="PTHR30622">
    <property type="entry name" value="UNDECAPRENYL-DIPHOSPHATASE"/>
    <property type="match status" value="1"/>
</dbReference>
<comment type="function">
    <text evidence="14">Catalyzes the dephosphorylation of undecaprenyl diphosphate (UPP). Confers resistance to bacitracin.</text>
</comment>
<feature type="transmembrane region" description="Helical" evidence="14">
    <location>
        <begin position="165"/>
        <end position="186"/>
    </location>
</feature>
<evidence type="ECO:0000256" key="2">
    <source>
        <dbReference type="ARBA" id="ARBA00010621"/>
    </source>
</evidence>
<dbReference type="EC" id="3.6.1.27" evidence="3 14"/>
<accession>A0A9D8KI96</accession>
<evidence type="ECO:0000256" key="10">
    <source>
        <dbReference type="ARBA" id="ARBA00023251"/>
    </source>
</evidence>
<name>A0A9D8KI96_9DELT</name>
<feature type="transmembrane region" description="Helical" evidence="14">
    <location>
        <begin position="233"/>
        <end position="251"/>
    </location>
</feature>
<evidence type="ECO:0000256" key="1">
    <source>
        <dbReference type="ARBA" id="ARBA00004651"/>
    </source>
</evidence>
<proteinExistence type="inferred from homology"/>
<evidence type="ECO:0000256" key="14">
    <source>
        <dbReference type="HAMAP-Rule" id="MF_01006"/>
    </source>
</evidence>
<feature type="transmembrane region" description="Helical" evidence="14">
    <location>
        <begin position="132"/>
        <end position="153"/>
    </location>
</feature>
<keyword evidence="8 14" id="KW-1133">Transmembrane helix</keyword>
<comment type="subcellular location">
    <subcellularLocation>
        <location evidence="1 14">Cell membrane</location>
        <topology evidence="1 14">Multi-pass membrane protein</topology>
    </subcellularLocation>
</comment>
<comment type="caution">
    <text evidence="15">The sequence shown here is derived from an EMBL/GenBank/DDBJ whole genome shotgun (WGS) entry which is preliminary data.</text>
</comment>
<gene>
    <name evidence="14" type="primary">uppP</name>
    <name evidence="15" type="ORF">JW984_14750</name>
</gene>
<evidence type="ECO:0000256" key="12">
    <source>
        <dbReference type="ARBA" id="ARBA00032932"/>
    </source>
</evidence>
<dbReference type="GO" id="GO:0005886">
    <property type="term" value="C:plasma membrane"/>
    <property type="evidence" value="ECO:0007669"/>
    <property type="project" value="UniProtKB-SubCell"/>
</dbReference>
<dbReference type="GO" id="GO:0071555">
    <property type="term" value="P:cell wall organization"/>
    <property type="evidence" value="ECO:0007669"/>
    <property type="project" value="UniProtKB-KW"/>
</dbReference>
<dbReference type="EMBL" id="JAFGIX010000080">
    <property type="protein sequence ID" value="MBN1574454.1"/>
    <property type="molecule type" value="Genomic_DNA"/>
</dbReference>
<dbReference type="GO" id="GO:0008360">
    <property type="term" value="P:regulation of cell shape"/>
    <property type="evidence" value="ECO:0007669"/>
    <property type="project" value="UniProtKB-KW"/>
</dbReference>
<evidence type="ECO:0000256" key="4">
    <source>
        <dbReference type="ARBA" id="ARBA00021581"/>
    </source>
</evidence>
<reference evidence="15" key="1">
    <citation type="journal article" date="2021" name="Environ. Microbiol.">
        <title>Genomic characterization of three novel Desulfobacterota classes expand the metabolic and phylogenetic diversity of the phylum.</title>
        <authorList>
            <person name="Murphy C.L."/>
            <person name="Biggerstaff J."/>
            <person name="Eichhorn A."/>
            <person name="Ewing E."/>
            <person name="Shahan R."/>
            <person name="Soriano D."/>
            <person name="Stewart S."/>
            <person name="VanMol K."/>
            <person name="Walker R."/>
            <person name="Walters P."/>
            <person name="Elshahed M.S."/>
            <person name="Youssef N.H."/>
        </authorList>
    </citation>
    <scope>NUCLEOTIDE SEQUENCE</scope>
    <source>
        <strain evidence="15">Zod_Metabat.24</strain>
    </source>
</reference>
<evidence type="ECO:0000256" key="9">
    <source>
        <dbReference type="ARBA" id="ARBA00023136"/>
    </source>
</evidence>
<feature type="transmembrane region" description="Helical" evidence="14">
    <location>
        <begin position="263"/>
        <end position="283"/>
    </location>
</feature>
<dbReference type="PANTHER" id="PTHR30622:SF2">
    <property type="entry name" value="UNDECAPRENYL-DIPHOSPHATASE"/>
    <property type="match status" value="1"/>
</dbReference>
<organism evidence="15 16">
    <name type="scientific">Candidatus Zymogenus saltonus</name>
    <dbReference type="NCBI Taxonomy" id="2844893"/>
    <lineage>
        <taxon>Bacteria</taxon>
        <taxon>Deltaproteobacteria</taxon>
        <taxon>Candidatus Zymogenia</taxon>
        <taxon>Candidatus Zymogeniales</taxon>
        <taxon>Candidatus Zymogenaceae</taxon>
        <taxon>Candidatus Zymogenus</taxon>
    </lineage>
</organism>
<dbReference type="HAMAP" id="MF_01006">
    <property type="entry name" value="Undec_diphosphatase"/>
    <property type="match status" value="1"/>
</dbReference>
<comment type="similarity">
    <text evidence="2 14">Belongs to the UppP family.</text>
</comment>
<evidence type="ECO:0000256" key="8">
    <source>
        <dbReference type="ARBA" id="ARBA00022989"/>
    </source>
</evidence>
<keyword evidence="14" id="KW-0133">Cell shape</keyword>
<reference evidence="15" key="2">
    <citation type="submission" date="2021-01" db="EMBL/GenBank/DDBJ databases">
        <authorList>
            <person name="Hahn C.R."/>
            <person name="Youssef N.H."/>
            <person name="Elshahed M."/>
        </authorList>
    </citation>
    <scope>NUCLEOTIDE SEQUENCE</scope>
    <source>
        <strain evidence="15">Zod_Metabat.24</strain>
    </source>
</reference>
<dbReference type="InterPro" id="IPR003824">
    <property type="entry name" value="UppP"/>
</dbReference>
<dbReference type="Pfam" id="PF02673">
    <property type="entry name" value="BacA"/>
    <property type="match status" value="1"/>
</dbReference>
<sequence length="284" mass="30642">MTINEIIAIFNITKAVLPASPAIPCYVAVILGIVQGLTEFLPVSSSGHLVVMQHYLSDFTGPPLPFDVLLHGGTLVSLLIYFFKDIKAIIASFFGGGTEEKRENRKLGWMIILGSVPAGIVGIAFMDFFEALFSNIKMVSFMFLVTAALLLVAEKRSKVEVEERRIGVVDAIVIGLAQAVAIIPGISRSGSTIALGLILGLKRETAARFSFLLSIPAVLGAFILNLKNLDSINFPYIVGVLLAAGVGLLAIKLTINAVVVKKLWIFSLYLMILGVTLVFLNFLF</sequence>
<evidence type="ECO:0000256" key="5">
    <source>
        <dbReference type="ARBA" id="ARBA00022475"/>
    </source>
</evidence>
<keyword evidence="9 14" id="KW-0472">Membrane</keyword>
<feature type="transmembrane region" description="Helical" evidence="14">
    <location>
        <begin position="206"/>
        <end position="226"/>
    </location>
</feature>
<evidence type="ECO:0000256" key="3">
    <source>
        <dbReference type="ARBA" id="ARBA00012374"/>
    </source>
</evidence>
<evidence type="ECO:0000313" key="16">
    <source>
        <dbReference type="Proteomes" id="UP000809273"/>
    </source>
</evidence>
<comment type="miscellaneous">
    <text evidence="14">Bacitracin is thought to be involved in the inhibition of peptidoglycan synthesis by sequestering undecaprenyl diphosphate, thereby reducing the pool of lipid carrier available.</text>
</comment>
<keyword evidence="14" id="KW-0961">Cell wall biogenesis/degradation</keyword>